<dbReference type="AlphaFoldDB" id="A0ABD6A7F2"/>
<proteinExistence type="predicted"/>
<dbReference type="RefSeq" id="WP_276304232.1">
    <property type="nucleotide sequence ID" value="NZ_CP119992.1"/>
</dbReference>
<sequence>MTRVDARRARELLDLGRDLGPAAPVSDIVDVLTVGVGAKPMAGVATCFTAAGTPAWDDVAPDARLTYGALGDRLDAVGLDWHLTPIERLPRDGEVTWYELLVSGDRRTLSRFLDDAGVQPSDRTEREYGEALGYPDSAVEWFVSTSVAATDDSVFDVIAERYVGDDAVTLAASVPYVPAPTVRGARDAIDDGRALTEALGRLDESADRDEFAELLLGERVRETLATYDQHRAWRDPLSRAMG</sequence>
<organism evidence="1 2">
    <name type="scientific">Halomarina halobia</name>
    <dbReference type="NCBI Taxonomy" id="3033386"/>
    <lineage>
        <taxon>Archaea</taxon>
        <taxon>Methanobacteriati</taxon>
        <taxon>Methanobacteriota</taxon>
        <taxon>Stenosarchaea group</taxon>
        <taxon>Halobacteria</taxon>
        <taxon>Halobacteriales</taxon>
        <taxon>Natronomonadaceae</taxon>
        <taxon>Halomarina</taxon>
    </lineage>
</organism>
<keyword evidence="2" id="KW-1185">Reference proteome</keyword>
<protein>
    <recommendedName>
        <fullName evidence="3">PAC2 family protein</fullName>
    </recommendedName>
</protein>
<dbReference type="GeneID" id="79316858"/>
<evidence type="ECO:0008006" key="3">
    <source>
        <dbReference type="Google" id="ProtNLM"/>
    </source>
</evidence>
<dbReference type="EMBL" id="JBHTBF010000002">
    <property type="protein sequence ID" value="MFC7316504.1"/>
    <property type="molecule type" value="Genomic_DNA"/>
</dbReference>
<reference evidence="1 2" key="1">
    <citation type="journal article" date="2019" name="Int. J. Syst. Evol. Microbiol.">
        <title>The Global Catalogue of Microorganisms (GCM) 10K type strain sequencing project: providing services to taxonomists for standard genome sequencing and annotation.</title>
        <authorList>
            <consortium name="The Broad Institute Genomics Platform"/>
            <consortium name="The Broad Institute Genome Sequencing Center for Infectious Disease"/>
            <person name="Wu L."/>
            <person name="Ma J."/>
        </authorList>
    </citation>
    <scope>NUCLEOTIDE SEQUENCE [LARGE SCALE GENOMIC DNA]</scope>
    <source>
        <strain evidence="1 2">PSR21</strain>
    </source>
</reference>
<gene>
    <name evidence="1" type="ORF">ACFQPE_06785</name>
</gene>
<name>A0ABD6A7F2_9EURY</name>
<comment type="caution">
    <text evidence="1">The sequence shown here is derived from an EMBL/GenBank/DDBJ whole genome shotgun (WGS) entry which is preliminary data.</text>
</comment>
<evidence type="ECO:0000313" key="1">
    <source>
        <dbReference type="EMBL" id="MFC7316504.1"/>
    </source>
</evidence>
<evidence type="ECO:0000313" key="2">
    <source>
        <dbReference type="Proteomes" id="UP001596547"/>
    </source>
</evidence>
<accession>A0ABD6A7F2</accession>
<dbReference type="Proteomes" id="UP001596547">
    <property type="component" value="Unassembled WGS sequence"/>
</dbReference>